<name>A0A1I5ZFM9_9BACT</name>
<dbReference type="RefSeq" id="WP_090663271.1">
    <property type="nucleotide sequence ID" value="NZ_FOXQ01000023.1"/>
</dbReference>
<reference evidence="7 8" key="1">
    <citation type="submission" date="2016-10" db="EMBL/GenBank/DDBJ databases">
        <authorList>
            <person name="de Groot N.N."/>
        </authorList>
    </citation>
    <scope>NUCLEOTIDE SEQUENCE [LARGE SCALE GENOMIC DNA]</scope>
    <source>
        <strain evidence="7 8">DSM 28286</strain>
    </source>
</reference>
<evidence type="ECO:0000313" key="7">
    <source>
        <dbReference type="EMBL" id="SFQ55245.1"/>
    </source>
</evidence>
<feature type="transmembrane region" description="Helical" evidence="6">
    <location>
        <begin position="338"/>
        <end position="359"/>
    </location>
</feature>
<keyword evidence="2" id="KW-1003">Cell membrane</keyword>
<dbReference type="STRING" id="1465490.SAMN05444277_1239"/>
<dbReference type="PANTHER" id="PTHR33529">
    <property type="entry name" value="SLR0882 PROTEIN-RELATED"/>
    <property type="match status" value="1"/>
</dbReference>
<dbReference type="PANTHER" id="PTHR33529:SF8">
    <property type="entry name" value="PERMEASE, YJGP_YJGQ FAMILY"/>
    <property type="match status" value="1"/>
</dbReference>
<keyword evidence="8" id="KW-1185">Reference proteome</keyword>
<feature type="transmembrane region" description="Helical" evidence="6">
    <location>
        <begin position="53"/>
        <end position="79"/>
    </location>
</feature>
<keyword evidence="5 6" id="KW-0472">Membrane</keyword>
<comment type="subcellular location">
    <subcellularLocation>
        <location evidence="1">Cell membrane</location>
        <topology evidence="1">Multi-pass membrane protein</topology>
    </subcellularLocation>
</comment>
<feature type="transmembrane region" description="Helical" evidence="6">
    <location>
        <begin position="283"/>
        <end position="300"/>
    </location>
</feature>
<dbReference type="Proteomes" id="UP000199031">
    <property type="component" value="Unassembled WGS sequence"/>
</dbReference>
<sequence length="364" mass="41464">MKKLDWYILKKFLVTFFFCILLFTVIAVVVDVSEKTDDFVKAGLSASQVFTQYYLGFIPFIDSLLFPLFVLIAVIFFTSKMAGRSEIIAILASGTTYNRMLLPYWIGGIFLSLLLMFALAFVIPTANVKKTSFEEKYINVNSTYNPLVENRQHSIYFRIDSFTYAGIRNYDTTSKYGGPFFMHRIKGNELIYNLRAQSIQWDTATRKWKLSNAIERTFSGISEKVKTRNSMMLNPSFKPLDLSRDEYAKDKLNSPQLRQYIKDQELRGTEGLNTLQVEEYRRLATPVAVLILTLIGAVIASRKVRGGSGAHIAIGFVAGALFILMDRFSTIFSTKGNLPPVIAAWLPNIIFTFVAIYFYRKAPK</sequence>
<dbReference type="Pfam" id="PF03739">
    <property type="entry name" value="LptF_LptG"/>
    <property type="match status" value="1"/>
</dbReference>
<keyword evidence="3 6" id="KW-0812">Transmembrane</keyword>
<dbReference type="InterPro" id="IPR005495">
    <property type="entry name" value="LptG/LptF_permease"/>
</dbReference>
<evidence type="ECO:0000256" key="2">
    <source>
        <dbReference type="ARBA" id="ARBA00022475"/>
    </source>
</evidence>
<dbReference type="AlphaFoldDB" id="A0A1I5ZFM9"/>
<evidence type="ECO:0000256" key="3">
    <source>
        <dbReference type="ARBA" id="ARBA00022692"/>
    </source>
</evidence>
<evidence type="ECO:0000256" key="5">
    <source>
        <dbReference type="ARBA" id="ARBA00023136"/>
    </source>
</evidence>
<protein>
    <submittedName>
        <fullName evidence="7">Lipopolysaccharide export system permease protein</fullName>
    </submittedName>
</protein>
<evidence type="ECO:0000256" key="1">
    <source>
        <dbReference type="ARBA" id="ARBA00004651"/>
    </source>
</evidence>
<dbReference type="GO" id="GO:0043190">
    <property type="term" value="C:ATP-binding cassette (ABC) transporter complex"/>
    <property type="evidence" value="ECO:0007669"/>
    <property type="project" value="TreeGrafter"/>
</dbReference>
<dbReference type="EMBL" id="FOXQ01000023">
    <property type="protein sequence ID" value="SFQ55245.1"/>
    <property type="molecule type" value="Genomic_DNA"/>
</dbReference>
<feature type="transmembrane region" description="Helical" evidence="6">
    <location>
        <begin position="312"/>
        <end position="332"/>
    </location>
</feature>
<gene>
    <name evidence="7" type="ORF">SAMN05444277_1239</name>
</gene>
<feature type="transmembrane region" description="Helical" evidence="6">
    <location>
        <begin position="100"/>
        <end position="123"/>
    </location>
</feature>
<evidence type="ECO:0000313" key="8">
    <source>
        <dbReference type="Proteomes" id="UP000199031"/>
    </source>
</evidence>
<dbReference type="OrthoDB" id="9807977at2"/>
<keyword evidence="4 6" id="KW-1133">Transmembrane helix</keyword>
<evidence type="ECO:0000256" key="4">
    <source>
        <dbReference type="ARBA" id="ARBA00022989"/>
    </source>
</evidence>
<proteinExistence type="predicted"/>
<organism evidence="7 8">
    <name type="scientific">Parafilimonas terrae</name>
    <dbReference type="NCBI Taxonomy" id="1465490"/>
    <lineage>
        <taxon>Bacteria</taxon>
        <taxon>Pseudomonadati</taxon>
        <taxon>Bacteroidota</taxon>
        <taxon>Chitinophagia</taxon>
        <taxon>Chitinophagales</taxon>
        <taxon>Chitinophagaceae</taxon>
        <taxon>Parafilimonas</taxon>
    </lineage>
</organism>
<accession>A0A1I5ZFM9</accession>
<evidence type="ECO:0000256" key="6">
    <source>
        <dbReference type="SAM" id="Phobius"/>
    </source>
</evidence>
<feature type="transmembrane region" description="Helical" evidence="6">
    <location>
        <begin position="12"/>
        <end position="33"/>
    </location>
</feature>
<dbReference type="GO" id="GO:0015920">
    <property type="term" value="P:lipopolysaccharide transport"/>
    <property type="evidence" value="ECO:0007669"/>
    <property type="project" value="TreeGrafter"/>
</dbReference>